<gene>
    <name evidence="1" type="ordered locus">MTR_7g011620</name>
</gene>
<name>G7L330_MEDTR</name>
<dbReference type="HOGENOM" id="CLU_2501369_0_0_1"/>
<reference evidence="2" key="3">
    <citation type="submission" date="2015-04" db="UniProtKB">
        <authorList>
            <consortium name="EnsemblPlants"/>
        </authorList>
    </citation>
    <scope>IDENTIFICATION</scope>
    <source>
        <strain evidence="2">cv. Jemalong A17</strain>
    </source>
</reference>
<sequence length="86" mass="10104">MCGYIQCFENRTRRQSNKTYGSWFNRLKPLEPRRSRDQTAKITEVSSRFNPSCPGQFNKTLHSVTLIFLNYYQYLSISSVLNKSSI</sequence>
<organism evidence="1 3">
    <name type="scientific">Medicago truncatula</name>
    <name type="common">Barrel medic</name>
    <name type="synonym">Medicago tribuloides</name>
    <dbReference type="NCBI Taxonomy" id="3880"/>
    <lineage>
        <taxon>Eukaryota</taxon>
        <taxon>Viridiplantae</taxon>
        <taxon>Streptophyta</taxon>
        <taxon>Embryophyta</taxon>
        <taxon>Tracheophyta</taxon>
        <taxon>Spermatophyta</taxon>
        <taxon>Magnoliopsida</taxon>
        <taxon>eudicotyledons</taxon>
        <taxon>Gunneridae</taxon>
        <taxon>Pentapetalae</taxon>
        <taxon>rosids</taxon>
        <taxon>fabids</taxon>
        <taxon>Fabales</taxon>
        <taxon>Fabaceae</taxon>
        <taxon>Papilionoideae</taxon>
        <taxon>50 kb inversion clade</taxon>
        <taxon>NPAAA clade</taxon>
        <taxon>Hologalegina</taxon>
        <taxon>IRL clade</taxon>
        <taxon>Trifolieae</taxon>
        <taxon>Medicago</taxon>
    </lineage>
</organism>
<evidence type="ECO:0000313" key="1">
    <source>
        <dbReference type="EMBL" id="AES77520.1"/>
    </source>
</evidence>
<keyword evidence="3" id="KW-1185">Reference proteome</keyword>
<dbReference type="EMBL" id="CM001223">
    <property type="protein sequence ID" value="AES77520.1"/>
    <property type="molecule type" value="Genomic_DNA"/>
</dbReference>
<evidence type="ECO:0000313" key="2">
    <source>
        <dbReference type="EnsemblPlants" id="AES77520"/>
    </source>
</evidence>
<dbReference type="Proteomes" id="UP000002051">
    <property type="component" value="Unassembled WGS sequence"/>
</dbReference>
<proteinExistence type="predicted"/>
<reference evidence="1 3" key="2">
    <citation type="journal article" date="2014" name="BMC Genomics">
        <title>An improved genome release (version Mt4.0) for the model legume Medicago truncatula.</title>
        <authorList>
            <person name="Tang H."/>
            <person name="Krishnakumar V."/>
            <person name="Bidwell S."/>
            <person name="Rosen B."/>
            <person name="Chan A."/>
            <person name="Zhou S."/>
            <person name="Gentzbittel L."/>
            <person name="Childs K.L."/>
            <person name="Yandell M."/>
            <person name="Gundlach H."/>
            <person name="Mayer K.F."/>
            <person name="Schwartz D.C."/>
            <person name="Town C.D."/>
        </authorList>
    </citation>
    <scope>GENOME REANNOTATION</scope>
    <source>
        <strain evidence="2 3">cv. Jemalong A17</strain>
    </source>
</reference>
<protein>
    <submittedName>
        <fullName evidence="1 2">Uncharacterized protein</fullName>
    </submittedName>
</protein>
<accession>G7L330</accession>
<dbReference type="AlphaFoldDB" id="G7L330"/>
<reference evidence="1 3" key="1">
    <citation type="journal article" date="2011" name="Nature">
        <title>The Medicago genome provides insight into the evolution of rhizobial symbioses.</title>
        <authorList>
            <person name="Young N.D."/>
            <person name="Debelle F."/>
            <person name="Oldroyd G.E."/>
            <person name="Geurts R."/>
            <person name="Cannon S.B."/>
            <person name="Udvardi M.K."/>
            <person name="Benedito V.A."/>
            <person name="Mayer K.F."/>
            <person name="Gouzy J."/>
            <person name="Schoof H."/>
            <person name="Van de Peer Y."/>
            <person name="Proost S."/>
            <person name="Cook D.R."/>
            <person name="Meyers B.C."/>
            <person name="Spannagl M."/>
            <person name="Cheung F."/>
            <person name="De Mita S."/>
            <person name="Krishnakumar V."/>
            <person name="Gundlach H."/>
            <person name="Zhou S."/>
            <person name="Mudge J."/>
            <person name="Bharti A.K."/>
            <person name="Murray J.D."/>
            <person name="Naoumkina M.A."/>
            <person name="Rosen B."/>
            <person name="Silverstein K.A."/>
            <person name="Tang H."/>
            <person name="Rombauts S."/>
            <person name="Zhao P.X."/>
            <person name="Zhou P."/>
            <person name="Barbe V."/>
            <person name="Bardou P."/>
            <person name="Bechner M."/>
            <person name="Bellec A."/>
            <person name="Berger A."/>
            <person name="Berges H."/>
            <person name="Bidwell S."/>
            <person name="Bisseling T."/>
            <person name="Choisne N."/>
            <person name="Couloux A."/>
            <person name="Denny R."/>
            <person name="Deshpande S."/>
            <person name="Dai X."/>
            <person name="Doyle J.J."/>
            <person name="Dudez A.M."/>
            <person name="Farmer A.D."/>
            <person name="Fouteau S."/>
            <person name="Franken C."/>
            <person name="Gibelin C."/>
            <person name="Gish J."/>
            <person name="Goldstein S."/>
            <person name="Gonzalez A.J."/>
            <person name="Green P.J."/>
            <person name="Hallab A."/>
            <person name="Hartog M."/>
            <person name="Hua A."/>
            <person name="Humphray S.J."/>
            <person name="Jeong D.H."/>
            <person name="Jing Y."/>
            <person name="Jocker A."/>
            <person name="Kenton S.M."/>
            <person name="Kim D.J."/>
            <person name="Klee K."/>
            <person name="Lai H."/>
            <person name="Lang C."/>
            <person name="Lin S."/>
            <person name="Macmil S.L."/>
            <person name="Magdelenat G."/>
            <person name="Matthews L."/>
            <person name="McCorrison J."/>
            <person name="Monaghan E.L."/>
            <person name="Mun J.H."/>
            <person name="Najar F.Z."/>
            <person name="Nicholson C."/>
            <person name="Noirot C."/>
            <person name="O'Bleness M."/>
            <person name="Paule C.R."/>
            <person name="Poulain J."/>
            <person name="Prion F."/>
            <person name="Qin B."/>
            <person name="Qu C."/>
            <person name="Retzel E.F."/>
            <person name="Riddle C."/>
            <person name="Sallet E."/>
            <person name="Samain S."/>
            <person name="Samson N."/>
            <person name="Sanders I."/>
            <person name="Saurat O."/>
            <person name="Scarpelli C."/>
            <person name="Schiex T."/>
            <person name="Segurens B."/>
            <person name="Severin A.J."/>
            <person name="Sherrier D.J."/>
            <person name="Shi R."/>
            <person name="Sims S."/>
            <person name="Singer S.R."/>
            <person name="Sinharoy S."/>
            <person name="Sterck L."/>
            <person name="Viollet A."/>
            <person name="Wang B.B."/>
            <person name="Wang K."/>
            <person name="Wang M."/>
            <person name="Wang X."/>
            <person name="Warfsmann J."/>
            <person name="Weissenbach J."/>
            <person name="White D.D."/>
            <person name="White J.D."/>
            <person name="Wiley G.B."/>
            <person name="Wincker P."/>
            <person name="Xing Y."/>
            <person name="Yang L."/>
            <person name="Yao Z."/>
            <person name="Ying F."/>
            <person name="Zhai J."/>
            <person name="Zhou L."/>
            <person name="Zuber A."/>
            <person name="Denarie J."/>
            <person name="Dixon R.A."/>
            <person name="May G.D."/>
            <person name="Schwartz D.C."/>
            <person name="Rogers J."/>
            <person name="Quetier F."/>
            <person name="Town C.D."/>
            <person name="Roe B.A."/>
        </authorList>
    </citation>
    <scope>NUCLEOTIDE SEQUENCE [LARGE SCALE GENOMIC DNA]</scope>
    <source>
        <strain evidence="1">A17</strain>
        <strain evidence="2 3">cv. Jemalong A17</strain>
    </source>
</reference>
<dbReference type="PaxDb" id="3880-AES77520"/>
<dbReference type="EnsemblPlants" id="AES77520">
    <property type="protein sequence ID" value="AES77520"/>
    <property type="gene ID" value="MTR_7g011620"/>
</dbReference>
<evidence type="ECO:0000313" key="3">
    <source>
        <dbReference type="Proteomes" id="UP000002051"/>
    </source>
</evidence>